<accession>A0A3Q0JCJ6</accession>
<gene>
    <name evidence="3" type="primary">LOC103516172</name>
</gene>
<dbReference type="GO" id="GO:0006508">
    <property type="term" value="P:proteolysis"/>
    <property type="evidence" value="ECO:0007669"/>
    <property type="project" value="InterPro"/>
</dbReference>
<evidence type="ECO:0000313" key="3">
    <source>
        <dbReference type="RefSeq" id="XP_026684450.1"/>
    </source>
</evidence>
<keyword evidence="2" id="KW-1185">Reference proteome</keyword>
<dbReference type="InterPro" id="IPR011600">
    <property type="entry name" value="Pept_C14_caspase"/>
</dbReference>
<dbReference type="SUPFAM" id="SSF52129">
    <property type="entry name" value="Caspase-like"/>
    <property type="match status" value="1"/>
</dbReference>
<dbReference type="RefSeq" id="XP_026684450.1">
    <property type="nucleotide sequence ID" value="XM_026828649.1"/>
</dbReference>
<dbReference type="GO" id="GO:0004197">
    <property type="term" value="F:cysteine-type endopeptidase activity"/>
    <property type="evidence" value="ECO:0007669"/>
    <property type="project" value="InterPro"/>
</dbReference>
<dbReference type="PaxDb" id="121845-A0A3Q0JCJ6"/>
<sequence>MSTVHLCNLRFFILQACRGTKLDGGVRLVSRANTETDAGVNAYKIPSYADFLIAYSTVEDEKLSKMRESETEEEREREGFCQVLLPTTMPLHTPYKIPTIADFLIAYSTAEGNTIALQTSAFLYIFVQKRCIFLLGN</sequence>
<dbReference type="InterPro" id="IPR029030">
    <property type="entry name" value="Caspase-like_dom_sf"/>
</dbReference>
<reference evidence="3" key="1">
    <citation type="submission" date="2025-08" db="UniProtKB">
        <authorList>
            <consortium name="RefSeq"/>
        </authorList>
    </citation>
    <scope>IDENTIFICATION</scope>
</reference>
<protein>
    <submittedName>
        <fullName evidence="3">Uncharacterized protein LOC103516172</fullName>
    </submittedName>
</protein>
<dbReference type="STRING" id="121845.A0A3Q0JCJ6"/>
<proteinExistence type="predicted"/>
<dbReference type="Pfam" id="PF00656">
    <property type="entry name" value="Peptidase_C14"/>
    <property type="match status" value="1"/>
</dbReference>
<dbReference type="Gene3D" id="3.40.50.1460">
    <property type="match status" value="1"/>
</dbReference>
<dbReference type="AlphaFoldDB" id="A0A3Q0JCJ6"/>
<dbReference type="Proteomes" id="UP000079169">
    <property type="component" value="Unplaced"/>
</dbReference>
<evidence type="ECO:0000259" key="1">
    <source>
        <dbReference type="Pfam" id="PF00656"/>
    </source>
</evidence>
<dbReference type="GeneID" id="103516172"/>
<organism evidence="2 3">
    <name type="scientific">Diaphorina citri</name>
    <name type="common">Asian citrus psyllid</name>
    <dbReference type="NCBI Taxonomy" id="121845"/>
    <lineage>
        <taxon>Eukaryota</taxon>
        <taxon>Metazoa</taxon>
        <taxon>Ecdysozoa</taxon>
        <taxon>Arthropoda</taxon>
        <taxon>Hexapoda</taxon>
        <taxon>Insecta</taxon>
        <taxon>Pterygota</taxon>
        <taxon>Neoptera</taxon>
        <taxon>Paraneoptera</taxon>
        <taxon>Hemiptera</taxon>
        <taxon>Sternorrhyncha</taxon>
        <taxon>Psylloidea</taxon>
        <taxon>Psyllidae</taxon>
        <taxon>Diaphorininae</taxon>
        <taxon>Diaphorina</taxon>
    </lineage>
</organism>
<dbReference type="KEGG" id="dci:103516172"/>
<evidence type="ECO:0000313" key="2">
    <source>
        <dbReference type="Proteomes" id="UP000079169"/>
    </source>
</evidence>
<name>A0A3Q0JCJ6_DIACI</name>
<feature type="domain" description="Peptidase C14 caspase" evidence="1">
    <location>
        <begin position="11"/>
        <end position="62"/>
    </location>
</feature>